<dbReference type="Gene3D" id="1.25.10.10">
    <property type="entry name" value="Leucine-rich Repeat Variant"/>
    <property type="match status" value="1"/>
</dbReference>
<reference evidence="1" key="1">
    <citation type="submission" date="2021-12" db="EMBL/GenBank/DDBJ databases">
        <authorList>
            <person name="King R."/>
        </authorList>
    </citation>
    <scope>NUCLEOTIDE SEQUENCE</scope>
</reference>
<dbReference type="InterPro" id="IPR016024">
    <property type="entry name" value="ARM-type_fold"/>
</dbReference>
<dbReference type="SUPFAM" id="SSF48371">
    <property type="entry name" value="ARM repeat"/>
    <property type="match status" value="1"/>
</dbReference>
<evidence type="ECO:0000313" key="2">
    <source>
        <dbReference type="Proteomes" id="UP001154078"/>
    </source>
</evidence>
<evidence type="ECO:0008006" key="3">
    <source>
        <dbReference type="Google" id="ProtNLM"/>
    </source>
</evidence>
<sequence length="390" mass="45346">MFTHNKNLYLQKKLLHLEFNLETRLLDKCVERARNVETIAINVEPKPLTPDQPNIPVKNCDVTRRPLGFGRNGVLKIKRDLHDKDCNIRVAALSTLLELFRNPEIIYTGINQGFVYALVDLTLEEMPYIRERSLMVLSIIATVNEGKNKIVNNSRLLQNFKDLLNDDNILVRYQLAVLLKEVSESWEASLILQDNNFIKYIMERLDIDPTEIKILHLNALKNLMYCQGACQAIHILNAYAVFCKFLEDDNKYILEGALECLRELTTTKEGRNLAYKNNLLFKLNDLIHDPRPEVHIAAAGVMMNVTIKLKTKIVAFEFKNLPLRLINLAQNNLNPRIQLFCLETLYNICEYPKIRKQIQTKYEKEFSKIKVSSELLDIKKKLQSVLYWNE</sequence>
<protein>
    <recommendedName>
        <fullName evidence="3">Rhabdoid tumor deletion region protein 1</fullName>
    </recommendedName>
</protein>
<organism evidence="1 2">
    <name type="scientific">Brassicogethes aeneus</name>
    <name type="common">Rape pollen beetle</name>
    <name type="synonym">Meligethes aeneus</name>
    <dbReference type="NCBI Taxonomy" id="1431903"/>
    <lineage>
        <taxon>Eukaryota</taxon>
        <taxon>Metazoa</taxon>
        <taxon>Ecdysozoa</taxon>
        <taxon>Arthropoda</taxon>
        <taxon>Hexapoda</taxon>
        <taxon>Insecta</taxon>
        <taxon>Pterygota</taxon>
        <taxon>Neoptera</taxon>
        <taxon>Endopterygota</taxon>
        <taxon>Coleoptera</taxon>
        <taxon>Polyphaga</taxon>
        <taxon>Cucujiformia</taxon>
        <taxon>Nitidulidae</taxon>
        <taxon>Meligethinae</taxon>
        <taxon>Brassicogethes</taxon>
    </lineage>
</organism>
<dbReference type="InterPro" id="IPR042856">
    <property type="entry name" value="RSP14"/>
</dbReference>
<proteinExistence type="predicted"/>
<dbReference type="InterPro" id="IPR011989">
    <property type="entry name" value="ARM-like"/>
</dbReference>
<evidence type="ECO:0000313" key="1">
    <source>
        <dbReference type="EMBL" id="CAH0556487.1"/>
    </source>
</evidence>
<name>A0A9P0B6M5_BRAAE</name>
<dbReference type="AlphaFoldDB" id="A0A9P0B6M5"/>
<dbReference type="PANTHER" id="PTHR15599">
    <property type="entry name" value="RTDR1"/>
    <property type="match status" value="1"/>
</dbReference>
<dbReference type="EMBL" id="OV121136">
    <property type="protein sequence ID" value="CAH0556487.1"/>
    <property type="molecule type" value="Genomic_DNA"/>
</dbReference>
<dbReference type="PANTHER" id="PTHR15599:SF1">
    <property type="entry name" value="RADIAL SPOKE HEAD 14 HOMOLOG"/>
    <property type="match status" value="1"/>
</dbReference>
<gene>
    <name evidence="1" type="ORF">MELIAE_LOCUS7415</name>
</gene>
<keyword evidence="2" id="KW-1185">Reference proteome</keyword>
<accession>A0A9P0B6M5</accession>
<dbReference type="OrthoDB" id="409644at2759"/>
<dbReference type="Proteomes" id="UP001154078">
    <property type="component" value="Chromosome 5"/>
</dbReference>